<sequence>MLKNINKFFNRPQAKMSLLGFLLISGFAMGFLTSRPKPVLSNQLEAKDTYNNLVAELRESKNTSKELVMIPETTALRTESQSSVTNTKFPPEDSFSEENELVAQLRASKNISRESETFVTSTEVTPRANPEQDGLYLDSQSRTRLNTVPKTTAFISVPQAPITSKKGTLGANFPKQDGIYLYGQSPKAGEIGKGYIVFEQRQGRITGALYMPNSEFSCFQGTLENSGELAMSVTASPALGSEDDVATTNLPQRLDENVPVHYAYSVALQDYHSLNTVSETDRNVLQMCQKQ</sequence>
<dbReference type="Proteomes" id="UP000729701">
    <property type="component" value="Unassembled WGS sequence"/>
</dbReference>
<organism evidence="1 2">
    <name type="scientific">Cyanomargarita calcarea GSE-NOS-MK-12-04C</name>
    <dbReference type="NCBI Taxonomy" id="2839659"/>
    <lineage>
        <taxon>Bacteria</taxon>
        <taxon>Bacillati</taxon>
        <taxon>Cyanobacteriota</taxon>
        <taxon>Cyanophyceae</taxon>
        <taxon>Nostocales</taxon>
        <taxon>Cyanomargaritaceae</taxon>
        <taxon>Cyanomargarita</taxon>
    </lineage>
</organism>
<dbReference type="AlphaFoldDB" id="A0A951QRX6"/>
<protein>
    <submittedName>
        <fullName evidence="1">Uncharacterized protein</fullName>
    </submittedName>
</protein>
<dbReference type="EMBL" id="JAHHGZ010000032">
    <property type="protein sequence ID" value="MBW4670576.1"/>
    <property type="molecule type" value="Genomic_DNA"/>
</dbReference>
<evidence type="ECO:0000313" key="2">
    <source>
        <dbReference type="Proteomes" id="UP000729701"/>
    </source>
</evidence>
<accession>A0A951QRX6</accession>
<proteinExistence type="predicted"/>
<name>A0A951QRX6_9CYAN</name>
<reference evidence="1" key="2">
    <citation type="journal article" date="2022" name="Microbiol. Resour. Announc.">
        <title>Metagenome Sequencing to Explore Phylogenomics of Terrestrial Cyanobacteria.</title>
        <authorList>
            <person name="Ward R.D."/>
            <person name="Stajich J.E."/>
            <person name="Johansen J.R."/>
            <person name="Huntemann M."/>
            <person name="Clum A."/>
            <person name="Foster B."/>
            <person name="Foster B."/>
            <person name="Roux S."/>
            <person name="Palaniappan K."/>
            <person name="Varghese N."/>
            <person name="Mukherjee S."/>
            <person name="Reddy T.B.K."/>
            <person name="Daum C."/>
            <person name="Copeland A."/>
            <person name="Chen I.A."/>
            <person name="Ivanova N.N."/>
            <person name="Kyrpides N.C."/>
            <person name="Shapiro N."/>
            <person name="Eloe-Fadrosh E.A."/>
            <person name="Pietrasiak N."/>
        </authorList>
    </citation>
    <scope>NUCLEOTIDE SEQUENCE</scope>
    <source>
        <strain evidence="1">GSE-NOS-MK-12-04C</strain>
    </source>
</reference>
<evidence type="ECO:0000313" key="1">
    <source>
        <dbReference type="EMBL" id="MBW4670576.1"/>
    </source>
</evidence>
<reference evidence="1" key="1">
    <citation type="submission" date="2021-05" db="EMBL/GenBank/DDBJ databases">
        <authorList>
            <person name="Pietrasiak N."/>
            <person name="Ward R."/>
            <person name="Stajich J.E."/>
            <person name="Kurbessoian T."/>
        </authorList>
    </citation>
    <scope>NUCLEOTIDE SEQUENCE</scope>
    <source>
        <strain evidence="1">GSE-NOS-MK-12-04C</strain>
    </source>
</reference>
<comment type="caution">
    <text evidence="1">The sequence shown here is derived from an EMBL/GenBank/DDBJ whole genome shotgun (WGS) entry which is preliminary data.</text>
</comment>
<gene>
    <name evidence="1" type="ORF">KME60_24950</name>
</gene>